<dbReference type="OrthoDB" id="5954035at2759"/>
<dbReference type="InterPro" id="IPR050960">
    <property type="entry name" value="AB_hydrolase_4_sf"/>
</dbReference>
<protein>
    <submittedName>
        <fullName evidence="3">Alpha beta fold hydrolase, putative</fullName>
    </submittedName>
</protein>
<dbReference type="AlphaFoldDB" id="A0A2H6K6J8"/>
<feature type="compositionally biased region" description="Basic and acidic residues" evidence="1">
    <location>
        <begin position="475"/>
        <end position="496"/>
    </location>
</feature>
<feature type="compositionally biased region" description="Polar residues" evidence="1">
    <location>
        <begin position="182"/>
        <end position="192"/>
    </location>
</feature>
<feature type="region of interest" description="Disordered" evidence="1">
    <location>
        <begin position="240"/>
        <end position="276"/>
    </location>
</feature>
<keyword evidence="3" id="KW-0378">Hydrolase</keyword>
<evidence type="ECO:0000256" key="2">
    <source>
        <dbReference type="SAM" id="Phobius"/>
    </source>
</evidence>
<feature type="region of interest" description="Disordered" evidence="1">
    <location>
        <begin position="441"/>
        <end position="539"/>
    </location>
</feature>
<dbReference type="GO" id="GO:0034338">
    <property type="term" value="F:short-chain carboxylesterase activity"/>
    <property type="evidence" value="ECO:0007669"/>
    <property type="project" value="TreeGrafter"/>
</dbReference>
<comment type="caution">
    <text evidence="3">The sequence shown here is derived from an EMBL/GenBank/DDBJ whole genome shotgun (WGS) entry which is preliminary data.</text>
</comment>
<keyword evidence="2" id="KW-0472">Membrane</keyword>
<name>A0A2H6K6J8_9APIC</name>
<accession>A0A2H6K6J8</accession>
<sequence>MRLARLIVYVLSCEGLLALTGILALALWLYYELCYVALVCPYYTGSELPSLLNRFRTIGKTYRPTFYMFAPYCQWLYLSCFCKISRRYRILLDTAAEASSRSITFCAKVGSSILRAVLRSFLFKRIFRAQAEVTVREFVEAHNGAIVVLDYYLPRWAANFCSNCGKFKQQRWWWTGASRSKATNVGSTYPQTDETELVRPRVVDTQLEAPNLHDHRSNEGAHHDDAPLHISKDLLKSANLDGSARSSDREDTLDEFTSSGKSAQPSDPRITEDAVGPPRKLLRGVIAIIGDVSMSYSVCNQAINCHCGEPVNADEETGPCACTGCETSELENSKGLNVDPPGLPVVRCLISDALEVGFACVQIHLNVNLGMASEAFPTWTGLRCFPVTLYSDALLDLDSGLKRITERYPSLPLCCIGVGFGSNILMEYMSLGSAGKAVPVLRDPSQDQQKPLSHVGDRRYTMMRRGQSTDQYDSNDSRSDSDTESRISKRSIERRTTHTAAKAPAKVTQDAAEQDSRVSSSARLPHTGDSPVSDPRRMSEPLKAAGRHTLNPTAPSLTQDMQQILHNPDDPNYESFAYLSQVIGKINATTGATPNPVVPAAAATGPIVTPREDHFRFDEEAEECTYETSVAYPPAQAREVVFDTKRISAAVCVNLNLRASGNALYKTTRRRQIHNQSMYIRHCFAAFKHQLIALVREVHCHRSNASLQKECYNYRCCHYTRAVARQPWSRRVLLGLRQPVEGFHAIARHYRIEHLLLAAHREYRMSYRHMRRRESGEYVNYHTGIFKRFGARAATDFKLCALMTLRYVYSNTGHDNRGRVETVSGSPTYKLVNKRIDTNLRIGRAHFYGGINKLINQSSRRPQDPKVYKYVAELINREYTRNVANIRRYFTAITLPTLLLSSLDNSVFSWEDVDIFDVIKNPNIVYYICKSGGYATFLSGFFPNTWLTRPILEFLDEMSSRRVLI</sequence>
<keyword evidence="4" id="KW-1185">Reference proteome</keyword>
<reference evidence="3 4" key="1">
    <citation type="journal article" date="2017" name="BMC Genomics">
        <title>Whole-genome assembly of Babesia ovata and comparative genomics between closely related pathogens.</title>
        <authorList>
            <person name="Yamagishi J."/>
            <person name="Asada M."/>
            <person name="Hakimi H."/>
            <person name="Tanaka T.Q."/>
            <person name="Sugimoto C."/>
            <person name="Kawazu S."/>
        </authorList>
    </citation>
    <scope>NUCLEOTIDE SEQUENCE [LARGE SCALE GENOMIC DNA]</scope>
    <source>
        <strain evidence="3 4">Miyake</strain>
    </source>
</reference>
<keyword evidence="2" id="KW-1133">Transmembrane helix</keyword>
<evidence type="ECO:0000313" key="4">
    <source>
        <dbReference type="Proteomes" id="UP000236319"/>
    </source>
</evidence>
<feature type="compositionally biased region" description="Polar residues" evidence="1">
    <location>
        <begin position="255"/>
        <end position="265"/>
    </location>
</feature>
<evidence type="ECO:0000313" key="3">
    <source>
        <dbReference type="EMBL" id="GBE58611.1"/>
    </source>
</evidence>
<evidence type="ECO:0000256" key="1">
    <source>
        <dbReference type="SAM" id="MobiDB-lite"/>
    </source>
</evidence>
<dbReference type="GO" id="GO:0047372">
    <property type="term" value="F:monoacylglycerol lipase activity"/>
    <property type="evidence" value="ECO:0007669"/>
    <property type="project" value="TreeGrafter"/>
</dbReference>
<gene>
    <name evidence="3" type="ORF">BOVATA_001040</name>
</gene>
<dbReference type="PANTHER" id="PTHR10794">
    <property type="entry name" value="ABHYDROLASE DOMAIN-CONTAINING PROTEIN"/>
    <property type="match status" value="1"/>
</dbReference>
<dbReference type="PANTHER" id="PTHR10794:SF63">
    <property type="entry name" value="ALPHA_BETA HYDROLASE 1, ISOFORM A"/>
    <property type="match status" value="1"/>
</dbReference>
<keyword evidence="2" id="KW-0812">Transmembrane</keyword>
<proteinExistence type="predicted"/>
<feature type="region of interest" description="Disordered" evidence="1">
    <location>
        <begin position="182"/>
        <end position="201"/>
    </location>
</feature>
<dbReference type="GeneID" id="39872381"/>
<dbReference type="VEuPathDB" id="PiroplasmaDB:BOVATA_001040"/>
<dbReference type="Proteomes" id="UP000236319">
    <property type="component" value="Unassembled WGS sequence"/>
</dbReference>
<dbReference type="RefSeq" id="XP_028864854.1">
    <property type="nucleotide sequence ID" value="XM_029009021.1"/>
</dbReference>
<feature type="transmembrane region" description="Helical" evidence="2">
    <location>
        <begin position="7"/>
        <end position="31"/>
    </location>
</feature>
<organism evidence="3 4">
    <name type="scientific">Babesia ovata</name>
    <dbReference type="NCBI Taxonomy" id="189622"/>
    <lineage>
        <taxon>Eukaryota</taxon>
        <taxon>Sar</taxon>
        <taxon>Alveolata</taxon>
        <taxon>Apicomplexa</taxon>
        <taxon>Aconoidasida</taxon>
        <taxon>Piroplasmida</taxon>
        <taxon>Babesiidae</taxon>
        <taxon>Babesia</taxon>
    </lineage>
</organism>
<dbReference type="EMBL" id="BDSA01000001">
    <property type="protein sequence ID" value="GBE58611.1"/>
    <property type="molecule type" value="Genomic_DNA"/>
</dbReference>